<comment type="caution">
    <text evidence="1">The sequence shown here is derived from an EMBL/GenBank/DDBJ whole genome shotgun (WGS) entry which is preliminary data.</text>
</comment>
<accession>A0ABQ5SCV2</accession>
<reference evidence="1 2" key="1">
    <citation type="journal article" date="2023" name="IScience">
        <title>Expanded male sex-determining region conserved during the evolution of homothallism in the green alga Volvox.</title>
        <authorList>
            <person name="Yamamoto K."/>
            <person name="Matsuzaki R."/>
            <person name="Mahakham W."/>
            <person name="Heman W."/>
            <person name="Sekimoto H."/>
            <person name="Kawachi M."/>
            <person name="Minakuchi Y."/>
            <person name="Toyoda A."/>
            <person name="Nozaki H."/>
        </authorList>
    </citation>
    <scope>NUCLEOTIDE SEQUENCE [LARGE SCALE GENOMIC DNA]</scope>
    <source>
        <strain evidence="1 2">NIES-4468</strain>
    </source>
</reference>
<dbReference type="Proteomes" id="UP001165090">
    <property type="component" value="Unassembled WGS sequence"/>
</dbReference>
<gene>
    <name evidence="1" type="ORF">VaNZ11_011499</name>
</gene>
<sequence length="108" mass="11762">MKEFYKSTGSESGPNHFGRWHHNTMDGFPSVHRLGALLRSFAEDFTTVWSQSPEKSIGAAVEASRSSTASCCSSTQHHGRGASVAAHLERRIARPTKQQTCSNSPLGM</sequence>
<evidence type="ECO:0000313" key="2">
    <source>
        <dbReference type="Proteomes" id="UP001165090"/>
    </source>
</evidence>
<keyword evidence="2" id="KW-1185">Reference proteome</keyword>
<dbReference type="EMBL" id="BSDZ01000078">
    <property type="protein sequence ID" value="GLI67313.1"/>
    <property type="molecule type" value="Genomic_DNA"/>
</dbReference>
<proteinExistence type="predicted"/>
<organism evidence="1 2">
    <name type="scientific">Volvox africanus</name>
    <dbReference type="NCBI Taxonomy" id="51714"/>
    <lineage>
        <taxon>Eukaryota</taxon>
        <taxon>Viridiplantae</taxon>
        <taxon>Chlorophyta</taxon>
        <taxon>core chlorophytes</taxon>
        <taxon>Chlorophyceae</taxon>
        <taxon>CS clade</taxon>
        <taxon>Chlamydomonadales</taxon>
        <taxon>Volvocaceae</taxon>
        <taxon>Volvox</taxon>
    </lineage>
</organism>
<evidence type="ECO:0000313" key="1">
    <source>
        <dbReference type="EMBL" id="GLI67313.1"/>
    </source>
</evidence>
<name>A0ABQ5SCV2_9CHLO</name>
<protein>
    <submittedName>
        <fullName evidence="1">Uncharacterized protein</fullName>
    </submittedName>
</protein>